<evidence type="ECO:0000313" key="2">
    <source>
        <dbReference type="Proteomes" id="UP000076154"/>
    </source>
</evidence>
<dbReference type="Proteomes" id="UP000076154">
    <property type="component" value="Unassembled WGS sequence"/>
</dbReference>
<protein>
    <recommendedName>
        <fullName evidence="3">F-box domain-containing protein</fullName>
    </recommendedName>
</protein>
<comment type="caution">
    <text evidence="1">The sequence shown here is derived from an EMBL/GenBank/DDBJ whole genome shotgun (WGS) entry which is preliminary data.</text>
</comment>
<reference evidence="1" key="1">
    <citation type="submission" date="2018-04" db="EMBL/GenBank/DDBJ databases">
        <title>Whole genome sequencing of Hypsizygus marmoreus.</title>
        <authorList>
            <person name="Choi I.-G."/>
            <person name="Min B."/>
            <person name="Kim J.-G."/>
            <person name="Kim S."/>
            <person name="Oh Y.-L."/>
            <person name="Kong W.-S."/>
            <person name="Park H."/>
            <person name="Jeong J."/>
            <person name="Song E.-S."/>
        </authorList>
    </citation>
    <scope>NUCLEOTIDE SEQUENCE [LARGE SCALE GENOMIC DNA]</scope>
    <source>
        <strain evidence="1">51987-8</strain>
    </source>
</reference>
<organism evidence="1 2">
    <name type="scientific">Hypsizygus marmoreus</name>
    <name type="common">White beech mushroom</name>
    <name type="synonym">Agaricus marmoreus</name>
    <dbReference type="NCBI Taxonomy" id="39966"/>
    <lineage>
        <taxon>Eukaryota</taxon>
        <taxon>Fungi</taxon>
        <taxon>Dikarya</taxon>
        <taxon>Basidiomycota</taxon>
        <taxon>Agaricomycotina</taxon>
        <taxon>Agaricomycetes</taxon>
        <taxon>Agaricomycetidae</taxon>
        <taxon>Agaricales</taxon>
        <taxon>Tricholomatineae</taxon>
        <taxon>Lyophyllaceae</taxon>
        <taxon>Hypsizygus</taxon>
    </lineage>
</organism>
<accession>A0A369JFI6</accession>
<dbReference type="STRING" id="39966.A0A369JFI6"/>
<dbReference type="AlphaFoldDB" id="A0A369JFI6"/>
<dbReference type="OrthoDB" id="3270296at2759"/>
<gene>
    <name evidence="1" type="ORF">Hypma_001061</name>
</gene>
<sequence length="464" mass="53594">MSPLISLPLEILDFICSGIDSRDDLISLASTSKILASLVIPRHVDYRTIRVGSKRTDVWEHLIQRKDLARNVRVLYIVEDMKYIPLRCPSISSTQAAESRIDHDDGEEKQAQCIVEALRNMESLRKFVWIQPWASGVWKKESRKHCLIFQALRESCSLTELKILDTSVGTPSYGDSPIFNISDLETLCLEGWFWRRMSDHSSLTSMISKSPNLQSLSISFAIESPAFWQCKLPQLRRLSITGNIFSRSYSDDSVLRFLETHPSLEDLIWHPRDMESSLAPGSLPNLRRLETTHDFAMTLLQDGLVEERRLERLGCIQLDESTWECLERNLNGLALRELSIGSYDRLESLHSLASKFPTLTTLDIKAFGTVERSGLRSRYSMDDYIDALSRFRHLENLPDIALWERLQRLNEIERNTLIHRLVERCPRLIRLGHWDQKTRSAVGITLLRREAGVIWEERPRYTSL</sequence>
<name>A0A369JFI6_HYPMA</name>
<proteinExistence type="predicted"/>
<dbReference type="SUPFAM" id="SSF52047">
    <property type="entry name" value="RNI-like"/>
    <property type="match status" value="1"/>
</dbReference>
<dbReference type="InParanoid" id="A0A369JFI6"/>
<dbReference type="Gene3D" id="3.80.10.10">
    <property type="entry name" value="Ribonuclease Inhibitor"/>
    <property type="match status" value="1"/>
</dbReference>
<evidence type="ECO:0008006" key="3">
    <source>
        <dbReference type="Google" id="ProtNLM"/>
    </source>
</evidence>
<evidence type="ECO:0000313" key="1">
    <source>
        <dbReference type="EMBL" id="RDB17626.1"/>
    </source>
</evidence>
<keyword evidence="2" id="KW-1185">Reference proteome</keyword>
<dbReference type="EMBL" id="LUEZ02000110">
    <property type="protein sequence ID" value="RDB17626.1"/>
    <property type="molecule type" value="Genomic_DNA"/>
</dbReference>
<dbReference type="InterPro" id="IPR032675">
    <property type="entry name" value="LRR_dom_sf"/>
</dbReference>